<evidence type="ECO:0000256" key="4">
    <source>
        <dbReference type="ARBA" id="ARBA00022692"/>
    </source>
</evidence>
<evidence type="ECO:0000256" key="6">
    <source>
        <dbReference type="ARBA" id="ARBA00022946"/>
    </source>
</evidence>
<evidence type="ECO:0000256" key="2">
    <source>
        <dbReference type="ARBA" id="ARBA00004673"/>
    </source>
</evidence>
<keyword evidence="9 10" id="KW-0472">Membrane</keyword>
<keyword evidence="5" id="KW-0999">Mitochondrion inner membrane</keyword>
<dbReference type="UniPathway" id="UPA00705"/>
<dbReference type="InterPro" id="IPR036548">
    <property type="entry name" value="Cyt_c_oxidase_su8_sf"/>
</dbReference>
<reference evidence="11" key="3">
    <citation type="submission" date="2025-09" db="UniProtKB">
        <authorList>
            <consortium name="Ensembl"/>
        </authorList>
    </citation>
    <scope>IDENTIFICATION</scope>
</reference>
<evidence type="ECO:0000256" key="3">
    <source>
        <dbReference type="ARBA" id="ARBA00010117"/>
    </source>
</evidence>
<evidence type="ECO:0000256" key="1">
    <source>
        <dbReference type="ARBA" id="ARBA00004434"/>
    </source>
</evidence>
<evidence type="ECO:0000256" key="5">
    <source>
        <dbReference type="ARBA" id="ARBA00022792"/>
    </source>
</evidence>
<comment type="pathway">
    <text evidence="2">Energy metabolism; oxidative phosphorylation.</text>
</comment>
<dbReference type="PANTHER" id="PTHR16717:SF7">
    <property type="entry name" value="CYTOCHROME C OXIDASE SUBUNIT 8A, MITOCHONDRIAL-LIKE"/>
    <property type="match status" value="1"/>
</dbReference>
<dbReference type="PANTHER" id="PTHR16717">
    <property type="entry name" value="CYTOCHROME C OXIDASE POLYPEPTIDE VIII"/>
    <property type="match status" value="1"/>
</dbReference>
<keyword evidence="8" id="KW-0496">Mitochondrion</keyword>
<dbReference type="GeneTree" id="ENSGT01150000287212"/>
<dbReference type="Gene3D" id="4.10.81.10">
    <property type="entry name" value="Cytochrome c oxidase, subunit 8"/>
    <property type="match status" value="1"/>
</dbReference>
<dbReference type="SUPFAM" id="SSF81431">
    <property type="entry name" value="Mitochondrial cytochrome c oxidase subunit VIIIb (aka IX)"/>
    <property type="match status" value="1"/>
</dbReference>
<sequence length="70" mass="7561">MCGLFAGLLKAPRALIVRTGVQQRATYIHGKPPKDKIGETAFALTVLTLTVLGPSGWILSHLDDYKTRGP</sequence>
<reference evidence="11 12" key="1">
    <citation type="submission" date="2018-03" db="EMBL/GenBank/DDBJ databases">
        <title>Finding Nemo's genes: A chromosome-scale reference assembly of the genome of the orange clownfish Amphiprion percula.</title>
        <authorList>
            <person name="Lehmann R."/>
        </authorList>
    </citation>
    <scope>NUCLEOTIDE SEQUENCE</scope>
</reference>
<evidence type="ECO:0000256" key="8">
    <source>
        <dbReference type="ARBA" id="ARBA00023128"/>
    </source>
</evidence>
<accession>A0A3P8SZR0</accession>
<evidence type="ECO:0000256" key="7">
    <source>
        <dbReference type="ARBA" id="ARBA00022989"/>
    </source>
</evidence>
<keyword evidence="4 10" id="KW-0812">Transmembrane</keyword>
<reference evidence="11" key="2">
    <citation type="submission" date="2025-08" db="UniProtKB">
        <authorList>
            <consortium name="Ensembl"/>
        </authorList>
    </citation>
    <scope>IDENTIFICATION</scope>
</reference>
<protein>
    <recommendedName>
        <fullName evidence="13">Cytochrome c oxidase subunit 8A, mitochondrial</fullName>
    </recommendedName>
</protein>
<keyword evidence="6" id="KW-0809">Transit peptide</keyword>
<evidence type="ECO:0000256" key="10">
    <source>
        <dbReference type="SAM" id="Phobius"/>
    </source>
</evidence>
<dbReference type="STRING" id="161767.ENSAPEP00000017623"/>
<evidence type="ECO:0000256" key="9">
    <source>
        <dbReference type="ARBA" id="ARBA00023136"/>
    </source>
</evidence>
<dbReference type="OMA" id="SAQYIRG"/>
<dbReference type="InterPro" id="IPR003205">
    <property type="entry name" value="Cyt_c_oxidase_su8"/>
</dbReference>
<keyword evidence="7 10" id="KW-1133">Transmembrane helix</keyword>
<keyword evidence="12" id="KW-1185">Reference proteome</keyword>
<evidence type="ECO:0000313" key="12">
    <source>
        <dbReference type="Proteomes" id="UP000265080"/>
    </source>
</evidence>
<proteinExistence type="inferred from homology"/>
<organism evidence="11 12">
    <name type="scientific">Amphiprion percula</name>
    <name type="common">Orange clownfish</name>
    <name type="synonym">Lutjanus percula</name>
    <dbReference type="NCBI Taxonomy" id="161767"/>
    <lineage>
        <taxon>Eukaryota</taxon>
        <taxon>Metazoa</taxon>
        <taxon>Chordata</taxon>
        <taxon>Craniata</taxon>
        <taxon>Vertebrata</taxon>
        <taxon>Euteleostomi</taxon>
        <taxon>Actinopterygii</taxon>
        <taxon>Neopterygii</taxon>
        <taxon>Teleostei</taxon>
        <taxon>Neoteleostei</taxon>
        <taxon>Acanthomorphata</taxon>
        <taxon>Ovalentaria</taxon>
        <taxon>Pomacentridae</taxon>
        <taxon>Amphiprion</taxon>
    </lineage>
</organism>
<dbReference type="GO" id="GO:0005743">
    <property type="term" value="C:mitochondrial inner membrane"/>
    <property type="evidence" value="ECO:0007669"/>
    <property type="project" value="UniProtKB-SubCell"/>
</dbReference>
<dbReference type="AlphaFoldDB" id="A0A3P8SZR0"/>
<dbReference type="Pfam" id="PF02285">
    <property type="entry name" value="COX8"/>
    <property type="match status" value="1"/>
</dbReference>
<evidence type="ECO:0000313" key="11">
    <source>
        <dbReference type="Ensembl" id="ENSAPEP00000017623.1"/>
    </source>
</evidence>
<dbReference type="GO" id="GO:0045277">
    <property type="term" value="C:respiratory chain complex IV"/>
    <property type="evidence" value="ECO:0007669"/>
    <property type="project" value="InterPro"/>
</dbReference>
<dbReference type="GO" id="GO:0006123">
    <property type="term" value="P:mitochondrial electron transport, cytochrome c to oxygen"/>
    <property type="evidence" value="ECO:0007669"/>
    <property type="project" value="InterPro"/>
</dbReference>
<comment type="similarity">
    <text evidence="3">Belongs to the cytochrome c oxidase VIII family.</text>
</comment>
<dbReference type="Proteomes" id="UP000265080">
    <property type="component" value="Chromosome 3"/>
</dbReference>
<evidence type="ECO:0008006" key="13">
    <source>
        <dbReference type="Google" id="ProtNLM"/>
    </source>
</evidence>
<comment type="subcellular location">
    <subcellularLocation>
        <location evidence="1">Mitochondrion inner membrane</location>
        <topology evidence="1">Single-pass membrane protein</topology>
    </subcellularLocation>
</comment>
<feature type="transmembrane region" description="Helical" evidence="10">
    <location>
        <begin position="41"/>
        <end position="60"/>
    </location>
</feature>
<name>A0A3P8SZR0_AMPPE</name>
<dbReference type="Ensembl" id="ENSAPET00000018119.1">
    <property type="protein sequence ID" value="ENSAPEP00000017623.1"/>
    <property type="gene ID" value="ENSAPEG00000012605.1"/>
</dbReference>